<keyword evidence="3" id="KW-1185">Reference proteome</keyword>
<dbReference type="RefSeq" id="WP_254153854.1">
    <property type="nucleotide sequence ID" value="NZ_JAHESD010000022.1"/>
</dbReference>
<accession>A0ABS5VR44</accession>
<evidence type="ECO:0000313" key="3">
    <source>
        <dbReference type="Proteomes" id="UP000772618"/>
    </source>
</evidence>
<dbReference type="Gene3D" id="3.40.470.10">
    <property type="entry name" value="Uracil-DNA glycosylase-like domain"/>
    <property type="match status" value="1"/>
</dbReference>
<dbReference type="Pfam" id="PF03167">
    <property type="entry name" value="UDG"/>
    <property type="match status" value="1"/>
</dbReference>
<dbReference type="SUPFAM" id="SSF52141">
    <property type="entry name" value="Uracil-DNA glycosylase-like"/>
    <property type="match status" value="1"/>
</dbReference>
<dbReference type="InterPro" id="IPR036895">
    <property type="entry name" value="Uracil-DNA_glycosylase-like_sf"/>
</dbReference>
<dbReference type="CDD" id="cd19375">
    <property type="entry name" value="UDG-F3-like_SMUG2"/>
    <property type="match status" value="1"/>
</dbReference>
<proteinExistence type="predicted"/>
<evidence type="ECO:0000313" key="2">
    <source>
        <dbReference type="EMBL" id="MBT1703893.1"/>
    </source>
</evidence>
<sequence>MTFADKILKFYKALKIKESLPNRVEVLNPYQDKTAFELCTQFYKKYYDDNGRRSIIFGINPGRFGGGLTGVPFTDPVKLEKICGISNGLQKKTELSADFIHAMIAAFGGVESFFSKFYFNSVSPLGFTYEGKNLNYYDTKDLAQSLEKFIRKSILQQMEFGVNEVVYCLGEGENFKYLQNFNKKEKIFAEIIPLAHPRFIMQYKRKYVEQYIADYLKKFALAK</sequence>
<comment type="caution">
    <text evidence="2">The sequence shown here is derived from an EMBL/GenBank/DDBJ whole genome shotgun (WGS) entry which is preliminary data.</text>
</comment>
<gene>
    <name evidence="2" type="ORF">KK060_11410</name>
</gene>
<reference evidence="2 3" key="1">
    <citation type="submission" date="2021-05" db="EMBL/GenBank/DDBJ databases">
        <title>A Polyphasic approach of four new species of the genus Ohtaekwangia: Ohtaekwangia histidinii sp. nov., Ohtaekwangia cretensis sp. nov., Ohtaekwangia indiensis sp. nov., Ohtaekwangia reichenbachii sp. nov. from diverse environment.</title>
        <authorList>
            <person name="Octaviana S."/>
        </authorList>
    </citation>
    <scope>NUCLEOTIDE SEQUENCE [LARGE SCALE GENOMIC DNA]</scope>
    <source>
        <strain evidence="2 3">PWU20</strain>
    </source>
</reference>
<dbReference type="EMBL" id="JAHESD010000022">
    <property type="protein sequence ID" value="MBT1703893.1"/>
    <property type="molecule type" value="Genomic_DNA"/>
</dbReference>
<dbReference type="InterPro" id="IPR005122">
    <property type="entry name" value="Uracil-DNA_glycosylase-like"/>
</dbReference>
<name>A0ABS5VR44_9BACT</name>
<protein>
    <submittedName>
        <fullName evidence="2">DUF4918 family protein</fullName>
    </submittedName>
</protein>
<dbReference type="InterPro" id="IPR032579">
    <property type="entry name" value="Phe_SMUG2-like"/>
</dbReference>
<feature type="domain" description="Uracil-DNA glycosylase-like" evidence="1">
    <location>
        <begin position="46"/>
        <end position="218"/>
    </location>
</feature>
<evidence type="ECO:0000259" key="1">
    <source>
        <dbReference type="Pfam" id="PF03167"/>
    </source>
</evidence>
<dbReference type="Proteomes" id="UP000772618">
    <property type="component" value="Unassembled WGS sequence"/>
</dbReference>
<organism evidence="2 3">
    <name type="scientific">Chryseosolibacter indicus</name>
    <dbReference type="NCBI Taxonomy" id="2782351"/>
    <lineage>
        <taxon>Bacteria</taxon>
        <taxon>Pseudomonadati</taxon>
        <taxon>Bacteroidota</taxon>
        <taxon>Cytophagia</taxon>
        <taxon>Cytophagales</taxon>
        <taxon>Chryseotaleaceae</taxon>
        <taxon>Chryseosolibacter</taxon>
    </lineage>
</organism>